<name>A0A645DYY4_9ZZZZ</name>
<dbReference type="SUPFAM" id="SSF53187">
    <property type="entry name" value="Zn-dependent exopeptidases"/>
    <property type="match status" value="1"/>
</dbReference>
<reference evidence="1" key="1">
    <citation type="submission" date="2019-08" db="EMBL/GenBank/DDBJ databases">
        <authorList>
            <person name="Kucharzyk K."/>
            <person name="Murdoch R.W."/>
            <person name="Higgins S."/>
            <person name="Loffler F."/>
        </authorList>
    </citation>
    <scope>NUCLEOTIDE SEQUENCE</scope>
</reference>
<dbReference type="EMBL" id="VSSQ01041170">
    <property type="protein sequence ID" value="MPM94556.1"/>
    <property type="molecule type" value="Genomic_DNA"/>
</dbReference>
<comment type="caution">
    <text evidence="1">The sequence shown here is derived from an EMBL/GenBank/DDBJ whole genome shotgun (WGS) entry which is preliminary data.</text>
</comment>
<dbReference type="AlphaFoldDB" id="A0A645DYY4"/>
<sequence>MVVLAAESTGHKIVYVDEPGRGSDDFCHFTNASQASYFDIGNGLGTPDIHKADYRFSDEILLPSLEILDYLVFKI</sequence>
<accession>A0A645DYY4</accession>
<protein>
    <submittedName>
        <fullName evidence="1">Uncharacterized protein</fullName>
    </submittedName>
</protein>
<gene>
    <name evidence="1" type="ORF">SDC9_141702</name>
</gene>
<evidence type="ECO:0000313" key="1">
    <source>
        <dbReference type="EMBL" id="MPM94556.1"/>
    </source>
</evidence>
<dbReference type="Gene3D" id="3.40.630.10">
    <property type="entry name" value="Zn peptidases"/>
    <property type="match status" value="1"/>
</dbReference>
<proteinExistence type="predicted"/>
<organism evidence="1">
    <name type="scientific">bioreactor metagenome</name>
    <dbReference type="NCBI Taxonomy" id="1076179"/>
    <lineage>
        <taxon>unclassified sequences</taxon>
        <taxon>metagenomes</taxon>
        <taxon>ecological metagenomes</taxon>
    </lineage>
</organism>